<evidence type="ECO:0000313" key="2">
    <source>
        <dbReference type="EMBL" id="CAB1453599.1"/>
    </source>
</evidence>
<accession>A0A9N7Z9I9</accession>
<dbReference type="EMBL" id="CADEAL010004178">
    <property type="protein sequence ID" value="CAB1453599.1"/>
    <property type="molecule type" value="Genomic_DNA"/>
</dbReference>
<feature type="compositionally biased region" description="Basic and acidic residues" evidence="1">
    <location>
        <begin position="1"/>
        <end position="19"/>
    </location>
</feature>
<feature type="region of interest" description="Disordered" evidence="1">
    <location>
        <begin position="40"/>
        <end position="122"/>
    </location>
</feature>
<name>A0A9N7Z9I9_PLEPL</name>
<evidence type="ECO:0000256" key="1">
    <source>
        <dbReference type="SAM" id="MobiDB-lite"/>
    </source>
</evidence>
<organism evidence="2 3">
    <name type="scientific">Pleuronectes platessa</name>
    <name type="common">European plaice</name>
    <dbReference type="NCBI Taxonomy" id="8262"/>
    <lineage>
        <taxon>Eukaryota</taxon>
        <taxon>Metazoa</taxon>
        <taxon>Chordata</taxon>
        <taxon>Craniata</taxon>
        <taxon>Vertebrata</taxon>
        <taxon>Euteleostomi</taxon>
        <taxon>Actinopterygii</taxon>
        <taxon>Neopterygii</taxon>
        <taxon>Teleostei</taxon>
        <taxon>Neoteleostei</taxon>
        <taxon>Acanthomorphata</taxon>
        <taxon>Carangaria</taxon>
        <taxon>Pleuronectiformes</taxon>
        <taxon>Pleuronectoidei</taxon>
        <taxon>Pleuronectidae</taxon>
        <taxon>Pleuronectes</taxon>
    </lineage>
</organism>
<gene>
    <name evidence="2" type="ORF">PLEPLA_LOCUS41355</name>
</gene>
<proteinExistence type="predicted"/>
<comment type="caution">
    <text evidence="2">The sequence shown here is derived from an EMBL/GenBank/DDBJ whole genome shotgun (WGS) entry which is preliminary data.</text>
</comment>
<dbReference type="AlphaFoldDB" id="A0A9N7Z9I9"/>
<feature type="region of interest" description="Disordered" evidence="1">
    <location>
        <begin position="1"/>
        <end position="24"/>
    </location>
</feature>
<dbReference type="Proteomes" id="UP001153269">
    <property type="component" value="Unassembled WGS sequence"/>
</dbReference>
<keyword evidence="3" id="KW-1185">Reference proteome</keyword>
<sequence length="122" mass="13662">MEDGLERERKKKEEVRRGEEEDTMREAFFWTEFEQVQIRPTDASGALAGLSGGRPATHTPSQPGQDKSRGSSHYGGSQGVLKPLYAPQRQRQSEATRLSGALQSRKDPSHRHLHGVCMFKGK</sequence>
<evidence type="ECO:0000313" key="3">
    <source>
        <dbReference type="Proteomes" id="UP001153269"/>
    </source>
</evidence>
<reference evidence="2" key="1">
    <citation type="submission" date="2020-03" db="EMBL/GenBank/DDBJ databases">
        <authorList>
            <person name="Weist P."/>
        </authorList>
    </citation>
    <scope>NUCLEOTIDE SEQUENCE</scope>
</reference>
<protein>
    <submittedName>
        <fullName evidence="2">Uncharacterized protein</fullName>
    </submittedName>
</protein>